<evidence type="ECO:0000313" key="7">
    <source>
        <dbReference type="EMBL" id="KAF5834348.1"/>
    </source>
</evidence>
<gene>
    <name evidence="7" type="ORF">DUNSADRAFT_9011</name>
</gene>
<organism evidence="7 8">
    <name type="scientific">Dunaliella salina</name>
    <name type="common">Green alga</name>
    <name type="synonym">Protococcus salinus</name>
    <dbReference type="NCBI Taxonomy" id="3046"/>
    <lineage>
        <taxon>Eukaryota</taxon>
        <taxon>Viridiplantae</taxon>
        <taxon>Chlorophyta</taxon>
        <taxon>core chlorophytes</taxon>
        <taxon>Chlorophyceae</taxon>
        <taxon>CS clade</taxon>
        <taxon>Chlamydomonadales</taxon>
        <taxon>Dunaliellaceae</taxon>
        <taxon>Dunaliella</taxon>
    </lineage>
</organism>
<dbReference type="SMART" id="SM00647">
    <property type="entry name" value="IBR"/>
    <property type="match status" value="1"/>
</dbReference>
<evidence type="ECO:0000256" key="1">
    <source>
        <dbReference type="ARBA" id="ARBA00022723"/>
    </source>
</evidence>
<keyword evidence="1" id="KW-0479">Metal-binding</keyword>
<keyword evidence="2" id="KW-0863">Zinc-finger</keyword>
<dbReference type="Pfam" id="PF01485">
    <property type="entry name" value="IBR"/>
    <property type="match status" value="1"/>
</dbReference>
<evidence type="ECO:0000256" key="5">
    <source>
        <dbReference type="SAM" id="MobiDB-lite"/>
    </source>
</evidence>
<feature type="compositionally biased region" description="Low complexity" evidence="5">
    <location>
        <begin position="71"/>
        <end position="86"/>
    </location>
</feature>
<proteinExistence type="predicted"/>
<accession>A0ABQ7GIA2</accession>
<evidence type="ECO:0000313" key="8">
    <source>
        <dbReference type="Proteomes" id="UP000815325"/>
    </source>
</evidence>
<feature type="domain" description="IBR" evidence="6">
    <location>
        <begin position="28"/>
        <end position="170"/>
    </location>
</feature>
<reference evidence="7" key="1">
    <citation type="submission" date="2017-08" db="EMBL/GenBank/DDBJ databases">
        <authorList>
            <person name="Polle J.E."/>
            <person name="Barry K."/>
            <person name="Cushman J."/>
            <person name="Schmutz J."/>
            <person name="Tran D."/>
            <person name="Hathwaick L.T."/>
            <person name="Yim W.C."/>
            <person name="Jenkins J."/>
            <person name="Mckie-Krisberg Z.M."/>
            <person name="Prochnik S."/>
            <person name="Lindquist E."/>
            <person name="Dockter R.B."/>
            <person name="Adam C."/>
            <person name="Molina H."/>
            <person name="Bunkerborg J."/>
            <person name="Jin E."/>
            <person name="Buchheim M."/>
            <person name="Magnuson J."/>
        </authorList>
    </citation>
    <scope>NUCLEOTIDE SEQUENCE</scope>
    <source>
        <strain evidence="7">CCAP 19/18</strain>
    </source>
</reference>
<evidence type="ECO:0000259" key="6">
    <source>
        <dbReference type="SMART" id="SM00647"/>
    </source>
</evidence>
<keyword evidence="4" id="KW-0862">Zinc</keyword>
<dbReference type="SUPFAM" id="SSF57850">
    <property type="entry name" value="RING/U-box"/>
    <property type="match status" value="1"/>
</dbReference>
<evidence type="ECO:0000256" key="4">
    <source>
        <dbReference type="ARBA" id="ARBA00022833"/>
    </source>
</evidence>
<evidence type="ECO:0000256" key="3">
    <source>
        <dbReference type="ARBA" id="ARBA00022786"/>
    </source>
</evidence>
<dbReference type="Proteomes" id="UP000815325">
    <property type="component" value="Unassembled WGS sequence"/>
</dbReference>
<protein>
    <recommendedName>
        <fullName evidence="6">IBR domain-containing protein</fullName>
    </recommendedName>
</protein>
<evidence type="ECO:0000256" key="2">
    <source>
        <dbReference type="ARBA" id="ARBA00022771"/>
    </source>
</evidence>
<name>A0ABQ7GIA2_DUNSA</name>
<sequence length="238" mass="25578">MACCPTPECRLPLPLGFTFLLLPPQEHSPWLRLQAGHYVQCSPDAAWCPFPGCGRSLHLHTLANTTITTTTTTTDHTTSDSDSISTAPTLTASEQLPPGGCTSPSELAAELAASPQPGLGASTAEDWTEHLQRVQLLRWMYRTRGAGVQCMCGTRFCFGCSAPVHEPANCRQLPAGALRKCDQHVAGIAYLACASASVAVRLHTSTPAASRCAQAVWSKRGWQCMYLLHVLWLQCACA</sequence>
<keyword evidence="3" id="KW-0833">Ubl conjugation pathway</keyword>
<feature type="region of interest" description="Disordered" evidence="5">
    <location>
        <begin position="71"/>
        <end position="97"/>
    </location>
</feature>
<dbReference type="InterPro" id="IPR002867">
    <property type="entry name" value="IBR_dom"/>
</dbReference>
<dbReference type="EMBL" id="MU069762">
    <property type="protein sequence ID" value="KAF5834348.1"/>
    <property type="molecule type" value="Genomic_DNA"/>
</dbReference>
<comment type="caution">
    <text evidence="7">The sequence shown here is derived from an EMBL/GenBank/DDBJ whole genome shotgun (WGS) entry which is preliminary data.</text>
</comment>
<keyword evidence="8" id="KW-1185">Reference proteome</keyword>